<name>A0A370TZE1_9HELO</name>
<dbReference type="RefSeq" id="XP_031873514.1">
    <property type="nucleotide sequence ID" value="XM_032009460.1"/>
</dbReference>
<dbReference type="PROSITE" id="PS50262">
    <property type="entry name" value="G_PROTEIN_RECEP_F1_2"/>
    <property type="match status" value="1"/>
</dbReference>
<dbReference type="Gene3D" id="1.20.1070.10">
    <property type="entry name" value="Rhodopsin 7-helix transmembrane proteins"/>
    <property type="match status" value="1"/>
</dbReference>
<evidence type="ECO:0000313" key="8">
    <source>
        <dbReference type="Proteomes" id="UP000254866"/>
    </source>
</evidence>
<organism evidence="7 8">
    <name type="scientific">Venustampulla echinocandica</name>
    <dbReference type="NCBI Taxonomy" id="2656787"/>
    <lineage>
        <taxon>Eukaryota</taxon>
        <taxon>Fungi</taxon>
        <taxon>Dikarya</taxon>
        <taxon>Ascomycota</taxon>
        <taxon>Pezizomycotina</taxon>
        <taxon>Leotiomycetes</taxon>
        <taxon>Helotiales</taxon>
        <taxon>Pleuroascaceae</taxon>
        <taxon>Venustampulla</taxon>
    </lineage>
</organism>
<dbReference type="PANTHER" id="PTHR23112">
    <property type="entry name" value="G PROTEIN-COUPLED RECEPTOR 157-RELATED"/>
    <property type="match status" value="1"/>
</dbReference>
<keyword evidence="4 5" id="KW-0472">Membrane</keyword>
<evidence type="ECO:0000256" key="2">
    <source>
        <dbReference type="ARBA" id="ARBA00022692"/>
    </source>
</evidence>
<comment type="subcellular location">
    <subcellularLocation>
        <location evidence="1">Membrane</location>
        <topology evidence="1">Multi-pass membrane protein</topology>
    </subcellularLocation>
</comment>
<dbReference type="GO" id="GO:0005886">
    <property type="term" value="C:plasma membrane"/>
    <property type="evidence" value="ECO:0007669"/>
    <property type="project" value="TreeGrafter"/>
</dbReference>
<dbReference type="InterPro" id="IPR017452">
    <property type="entry name" value="GPCR_Rhodpsn_7TM"/>
</dbReference>
<dbReference type="OrthoDB" id="100006at2759"/>
<evidence type="ECO:0000256" key="4">
    <source>
        <dbReference type="ARBA" id="ARBA00023136"/>
    </source>
</evidence>
<keyword evidence="3 5" id="KW-1133">Transmembrane helix</keyword>
<dbReference type="EMBL" id="NPIC01000001">
    <property type="protein sequence ID" value="RDL40858.1"/>
    <property type="molecule type" value="Genomic_DNA"/>
</dbReference>
<dbReference type="GO" id="GO:0007189">
    <property type="term" value="P:adenylate cyclase-activating G protein-coupled receptor signaling pathway"/>
    <property type="evidence" value="ECO:0007669"/>
    <property type="project" value="TreeGrafter"/>
</dbReference>
<feature type="transmembrane region" description="Helical" evidence="5">
    <location>
        <begin position="281"/>
        <end position="302"/>
    </location>
</feature>
<dbReference type="SUPFAM" id="SSF81321">
    <property type="entry name" value="Family A G protein-coupled receptor-like"/>
    <property type="match status" value="1"/>
</dbReference>
<evidence type="ECO:0000256" key="1">
    <source>
        <dbReference type="ARBA" id="ARBA00004141"/>
    </source>
</evidence>
<accession>A0A370TZE1</accession>
<sequence>MAITNATYTSPDWKYAKYPLSVSPIPDDMRQGMIALSVISLVSCLSTFGLLVFLTYRLWTSRKGYDAPMYKNQYIILIYSLVLSDFQLGLGFFLEVAWIKNNAIISPSSTCWAQGWLVNIGDLGSGFFVLAIGVHTFMSVVLGKRLDLRTVVWASVALWLFAFLLTTIPPVLHPSDMFTASGNWCSIAGKYDKTRLFCHYIWVLIAEGLVLLAYLTTFVVVRKRLSVVKSHMNTHNSVKAQKVSNATMYMVLYPLIYVVTTLPLAAFRLASLAGNPMPRQYLMAGGCVMASGGALNCLLYTLTRRIFLIGKSDTSAHARYASYGGRGSVLRSGGDIELSKGVSTPASRYRELPSPLGSTDEIVALERTDQATGGFHHDRKGGVTMETSWEVRSERVYSAATKVPPSARLGNHAFVDY</sequence>
<feature type="domain" description="G-protein coupled receptors family 1 profile" evidence="6">
    <location>
        <begin position="45"/>
        <end position="300"/>
    </location>
</feature>
<reference evidence="7 8" key="1">
    <citation type="journal article" date="2018" name="IMA Fungus">
        <title>IMA Genome-F 9: Draft genome sequence of Annulohypoxylon stygium, Aspergillus mulundensis, Berkeleyomyces basicola (syn. Thielaviopsis basicola), Ceratocystis smalleyi, two Cercospora beticola strains, Coleophoma cylindrospora, Fusarium fracticaudum, Phialophora cf. hyalina, and Morchella septimelata.</title>
        <authorList>
            <person name="Wingfield B.D."/>
            <person name="Bills G.F."/>
            <person name="Dong Y."/>
            <person name="Huang W."/>
            <person name="Nel W.J."/>
            <person name="Swalarsk-Parry B.S."/>
            <person name="Vaghefi N."/>
            <person name="Wilken P.M."/>
            <person name="An Z."/>
            <person name="de Beer Z.W."/>
            <person name="De Vos L."/>
            <person name="Chen L."/>
            <person name="Duong T.A."/>
            <person name="Gao Y."/>
            <person name="Hammerbacher A."/>
            <person name="Kikkert J.R."/>
            <person name="Li Y."/>
            <person name="Li H."/>
            <person name="Li K."/>
            <person name="Li Q."/>
            <person name="Liu X."/>
            <person name="Ma X."/>
            <person name="Naidoo K."/>
            <person name="Pethybridge S.J."/>
            <person name="Sun J."/>
            <person name="Steenkamp E.T."/>
            <person name="van der Nest M.A."/>
            <person name="van Wyk S."/>
            <person name="Wingfield M.J."/>
            <person name="Xiong C."/>
            <person name="Yue Q."/>
            <person name="Zhang X."/>
        </authorList>
    </citation>
    <scope>NUCLEOTIDE SEQUENCE [LARGE SCALE GENOMIC DNA]</scope>
    <source>
        <strain evidence="7 8">BP 5553</strain>
    </source>
</reference>
<dbReference type="PANTHER" id="PTHR23112:SF37">
    <property type="entry name" value="G PROTEIN-COUPLED RECEPTOR GPR1"/>
    <property type="match status" value="1"/>
</dbReference>
<feature type="transmembrane region" description="Helical" evidence="5">
    <location>
        <begin position="150"/>
        <end position="172"/>
    </location>
</feature>
<keyword evidence="8" id="KW-1185">Reference proteome</keyword>
<feature type="transmembrane region" description="Helical" evidence="5">
    <location>
        <begin position="200"/>
        <end position="221"/>
    </location>
</feature>
<evidence type="ECO:0000256" key="5">
    <source>
        <dbReference type="SAM" id="Phobius"/>
    </source>
</evidence>
<evidence type="ECO:0000313" key="7">
    <source>
        <dbReference type="EMBL" id="RDL40858.1"/>
    </source>
</evidence>
<proteinExistence type="predicted"/>
<dbReference type="AlphaFoldDB" id="A0A370TZE1"/>
<dbReference type="GO" id="GO:0004930">
    <property type="term" value="F:G protein-coupled receptor activity"/>
    <property type="evidence" value="ECO:0007669"/>
    <property type="project" value="TreeGrafter"/>
</dbReference>
<feature type="transmembrane region" description="Helical" evidence="5">
    <location>
        <begin position="33"/>
        <end position="54"/>
    </location>
</feature>
<dbReference type="GeneID" id="43593686"/>
<feature type="transmembrane region" description="Helical" evidence="5">
    <location>
        <begin position="74"/>
        <end position="99"/>
    </location>
</feature>
<protein>
    <recommendedName>
        <fullName evidence="6">G-protein coupled receptors family 1 profile domain-containing protein</fullName>
    </recommendedName>
</protein>
<comment type="caution">
    <text evidence="7">The sequence shown here is derived from an EMBL/GenBank/DDBJ whole genome shotgun (WGS) entry which is preliminary data.</text>
</comment>
<feature type="transmembrane region" description="Helical" evidence="5">
    <location>
        <begin position="249"/>
        <end position="269"/>
    </location>
</feature>
<evidence type="ECO:0000259" key="6">
    <source>
        <dbReference type="PROSITE" id="PS50262"/>
    </source>
</evidence>
<gene>
    <name evidence="7" type="ORF">BP5553_00837</name>
</gene>
<dbReference type="Proteomes" id="UP000254866">
    <property type="component" value="Unassembled WGS sequence"/>
</dbReference>
<dbReference type="STRING" id="2656787.A0A370TZE1"/>
<feature type="transmembrane region" description="Helical" evidence="5">
    <location>
        <begin position="123"/>
        <end position="143"/>
    </location>
</feature>
<keyword evidence="2 5" id="KW-0812">Transmembrane</keyword>
<evidence type="ECO:0000256" key="3">
    <source>
        <dbReference type="ARBA" id="ARBA00022989"/>
    </source>
</evidence>